<evidence type="ECO:0000256" key="4">
    <source>
        <dbReference type="ARBA" id="ARBA00023186"/>
    </source>
</evidence>
<protein>
    <submittedName>
        <fullName evidence="5">WbnF</fullName>
    </submittedName>
</protein>
<dbReference type="Gene3D" id="1.10.4030.10">
    <property type="entry name" value="Porin chaperone SurA, peptide-binding domain"/>
    <property type="match status" value="1"/>
</dbReference>
<dbReference type="KEGG" id="hbl:XJ32_00300"/>
<sequence>MLEWMQKHKKYLVITVWVSALALVFASMVEWGGGGFSAVSSDSVAKVGDIYISRQEYQRKYNEIYDNVAEYMRQVGLPDDGKPMPEIEQEAFRILVQEKLLEMLAKDIGVSITSNEILEALLNTPEFQDATHTFNKEQYEKLLQANRWNTADYEAFVAKALLQEKMQNFPLAPVSTLETNAFMSAGKIKDVAELRLLHKDSVLKNAVLQTTDSEVRSYWERNKEKYYKPASYKIAYMALDMGEINPDKQVLEKFYKDNERKYKNLTFEQALEEVEADYRKAILGFASSYMATISKNIAENNKDLQIKTSNVITTMESQSIALLQKHFDGDLDIKDIALQDIPLYSLQLNDDGSDHSALITAVSGGEGLLAPLEYSKDHWIIPYITEKIPKQALSFELAKELASRDLMAEKQNDEFKKMAYTKLSQISGESLGNVVPLHLSLWQEQNMQSHKQLLSLGLNDMDIRQALDYIMRHNKKEGVVFLGSDKALLFRVVKQEMPNYADLVNITNAEDEALQEAKVRDLRNAMFEYAMKHYRVIDYRRQN</sequence>
<name>A0A1Q2LEE6_9HELI</name>
<dbReference type="PANTHER" id="PTHR47529">
    <property type="entry name" value="PEPTIDYL-PROLYL CIS-TRANS ISOMERASE D"/>
    <property type="match status" value="1"/>
</dbReference>
<keyword evidence="3" id="KW-0472">Membrane</keyword>
<dbReference type="EMBL" id="CP019645">
    <property type="protein sequence ID" value="AQQ58790.1"/>
    <property type="molecule type" value="Genomic_DNA"/>
</dbReference>
<accession>A0A1Q2LEE6</accession>
<dbReference type="SUPFAM" id="SSF109998">
    <property type="entry name" value="Triger factor/SurA peptide-binding domain-like"/>
    <property type="match status" value="1"/>
</dbReference>
<proteinExistence type="predicted"/>
<dbReference type="GO" id="GO:0005886">
    <property type="term" value="C:plasma membrane"/>
    <property type="evidence" value="ECO:0007669"/>
    <property type="project" value="UniProtKB-SubCell"/>
</dbReference>
<reference evidence="5 6" key="1">
    <citation type="submission" date="2017-02" db="EMBL/GenBank/DDBJ databases">
        <title>Whole genome sequencing of Helicobacter bilis strain AAQJH.</title>
        <authorList>
            <person name="Conlan S."/>
            <person name="Thomas P.J."/>
            <person name="Mullikin J."/>
            <person name="Palmore T.N."/>
            <person name="Frank K.M."/>
            <person name="Segre J.A."/>
        </authorList>
    </citation>
    <scope>NUCLEOTIDE SEQUENCE [LARGE SCALE GENOMIC DNA]</scope>
    <source>
        <strain evidence="5 6">AAQJH</strain>
    </source>
</reference>
<evidence type="ECO:0000313" key="6">
    <source>
        <dbReference type="Proteomes" id="UP000188298"/>
    </source>
</evidence>
<dbReference type="Proteomes" id="UP000188298">
    <property type="component" value="Chromosome"/>
</dbReference>
<dbReference type="Pfam" id="PF13624">
    <property type="entry name" value="SurA_N_3"/>
    <property type="match status" value="1"/>
</dbReference>
<dbReference type="InterPro" id="IPR027304">
    <property type="entry name" value="Trigger_fact/SurA_dom_sf"/>
</dbReference>
<dbReference type="RefSeq" id="WP_077387953.1">
    <property type="nucleotide sequence ID" value="NZ_CP019645.1"/>
</dbReference>
<dbReference type="PANTHER" id="PTHR47529:SF1">
    <property type="entry name" value="PERIPLASMIC CHAPERONE PPID"/>
    <property type="match status" value="1"/>
</dbReference>
<dbReference type="AlphaFoldDB" id="A0A1Q2LEE6"/>
<gene>
    <name evidence="5" type="ORF">XJ32_00300</name>
</gene>
<comment type="subcellular location">
    <subcellularLocation>
        <location evidence="1">Cell membrane</location>
    </subcellularLocation>
</comment>
<keyword evidence="4" id="KW-0143">Chaperone</keyword>
<keyword evidence="2" id="KW-1003">Cell membrane</keyword>
<dbReference type="InterPro" id="IPR052029">
    <property type="entry name" value="PpiD_chaperone"/>
</dbReference>
<evidence type="ECO:0000313" key="5">
    <source>
        <dbReference type="EMBL" id="AQQ58790.1"/>
    </source>
</evidence>
<evidence type="ECO:0000256" key="1">
    <source>
        <dbReference type="ARBA" id="ARBA00004236"/>
    </source>
</evidence>
<evidence type="ECO:0000256" key="2">
    <source>
        <dbReference type="ARBA" id="ARBA00022475"/>
    </source>
</evidence>
<evidence type="ECO:0000256" key="3">
    <source>
        <dbReference type="ARBA" id="ARBA00023136"/>
    </source>
</evidence>
<organism evidence="5 6">
    <name type="scientific">Helicobacter bilis</name>
    <dbReference type="NCBI Taxonomy" id="37372"/>
    <lineage>
        <taxon>Bacteria</taxon>
        <taxon>Pseudomonadati</taxon>
        <taxon>Campylobacterota</taxon>
        <taxon>Epsilonproteobacteria</taxon>
        <taxon>Campylobacterales</taxon>
        <taxon>Helicobacteraceae</taxon>
        <taxon>Helicobacter</taxon>
    </lineage>
</organism>